<accession>A0A2M6P183</accession>
<name>A0A2M6P183_9BACT</name>
<evidence type="ECO:0000313" key="2">
    <source>
        <dbReference type="Proteomes" id="UP000228528"/>
    </source>
</evidence>
<dbReference type="Proteomes" id="UP000228528">
    <property type="component" value="Unassembled WGS sequence"/>
</dbReference>
<proteinExistence type="predicted"/>
<organism evidence="1 2">
    <name type="scientific">Candidatus Magasanikbacteria bacterium CG10_big_fil_rev_8_21_14_0_10_38_6</name>
    <dbReference type="NCBI Taxonomy" id="1974647"/>
    <lineage>
        <taxon>Bacteria</taxon>
        <taxon>Candidatus Magasanikiibacteriota</taxon>
    </lineage>
</organism>
<gene>
    <name evidence="1" type="ORF">COU30_02350</name>
</gene>
<protein>
    <submittedName>
        <fullName evidence="1">Uncharacterized protein</fullName>
    </submittedName>
</protein>
<dbReference type="AlphaFoldDB" id="A0A2M6P183"/>
<sequence>MIDGKYAQVIFQDNVNQGLTSMKIRFLDSPDKLVELASENLREYDFVRAPMRHQAAGYLVEDGLMEEEMLDNLHYTASENDRDSKRMINFFGTYTKNK</sequence>
<dbReference type="EMBL" id="PFBW01000103">
    <property type="protein sequence ID" value="PIR77457.1"/>
    <property type="molecule type" value="Genomic_DNA"/>
</dbReference>
<reference evidence="2" key="1">
    <citation type="submission" date="2017-09" db="EMBL/GenBank/DDBJ databases">
        <title>Depth-based differentiation of microbial function through sediment-hosted aquifers and enrichment of novel symbionts in the deep terrestrial subsurface.</title>
        <authorList>
            <person name="Probst A.J."/>
            <person name="Ladd B."/>
            <person name="Jarett J.K."/>
            <person name="Geller-Mcgrath D.E."/>
            <person name="Sieber C.M.K."/>
            <person name="Emerson J.B."/>
            <person name="Anantharaman K."/>
            <person name="Thomas B.C."/>
            <person name="Malmstrom R."/>
            <person name="Stieglmeier M."/>
            <person name="Klingl A."/>
            <person name="Woyke T."/>
            <person name="Ryan C.M."/>
            <person name="Banfield J.F."/>
        </authorList>
    </citation>
    <scope>NUCLEOTIDE SEQUENCE [LARGE SCALE GENOMIC DNA]</scope>
</reference>
<comment type="caution">
    <text evidence="1">The sequence shown here is derived from an EMBL/GenBank/DDBJ whole genome shotgun (WGS) entry which is preliminary data.</text>
</comment>
<evidence type="ECO:0000313" key="1">
    <source>
        <dbReference type="EMBL" id="PIR77457.1"/>
    </source>
</evidence>